<feature type="domain" description="IPT/TIG" evidence="2">
    <location>
        <begin position="592"/>
        <end position="668"/>
    </location>
</feature>
<protein>
    <recommendedName>
        <fullName evidence="2">IPT/TIG domain-containing protein</fullName>
    </recommendedName>
</protein>
<dbReference type="AlphaFoldDB" id="A0A7Y9TFR5"/>
<dbReference type="SUPFAM" id="SSF49373">
    <property type="entry name" value="Invasin/intimin cell-adhesion fragments"/>
    <property type="match status" value="1"/>
</dbReference>
<evidence type="ECO:0000313" key="4">
    <source>
        <dbReference type="Proteomes" id="UP000589520"/>
    </source>
</evidence>
<dbReference type="Proteomes" id="UP000589520">
    <property type="component" value="Unassembled WGS sequence"/>
</dbReference>
<dbReference type="InterPro" id="IPR002909">
    <property type="entry name" value="IPT_dom"/>
</dbReference>
<comment type="caution">
    <text evidence="3">The sequence shown here is derived from an EMBL/GenBank/DDBJ whole genome shotgun (WGS) entry which is preliminary data.</text>
</comment>
<dbReference type="InterPro" id="IPR013783">
    <property type="entry name" value="Ig-like_fold"/>
</dbReference>
<dbReference type="Pfam" id="PF01833">
    <property type="entry name" value="TIG"/>
    <property type="match status" value="1"/>
</dbReference>
<feature type="chain" id="PRO_5030800336" description="IPT/TIG domain-containing protein" evidence="1">
    <location>
        <begin position="26"/>
        <end position="988"/>
    </location>
</feature>
<gene>
    <name evidence="3" type="ORF">HDF17_000207</name>
</gene>
<proteinExistence type="predicted"/>
<dbReference type="InterPro" id="IPR008964">
    <property type="entry name" value="Invasin/intimin_cell_adhesion"/>
</dbReference>
<organism evidence="3 4">
    <name type="scientific">Granulicella arctica</name>
    <dbReference type="NCBI Taxonomy" id="940613"/>
    <lineage>
        <taxon>Bacteria</taxon>
        <taxon>Pseudomonadati</taxon>
        <taxon>Acidobacteriota</taxon>
        <taxon>Terriglobia</taxon>
        <taxon>Terriglobales</taxon>
        <taxon>Acidobacteriaceae</taxon>
        <taxon>Granulicella</taxon>
    </lineage>
</organism>
<dbReference type="InterPro" id="IPR014756">
    <property type="entry name" value="Ig_E-set"/>
</dbReference>
<evidence type="ECO:0000313" key="3">
    <source>
        <dbReference type="EMBL" id="NYF77920.1"/>
    </source>
</evidence>
<keyword evidence="1" id="KW-0732">Signal</keyword>
<feature type="signal peptide" evidence="1">
    <location>
        <begin position="1"/>
        <end position="25"/>
    </location>
</feature>
<evidence type="ECO:0000256" key="1">
    <source>
        <dbReference type="SAM" id="SignalP"/>
    </source>
</evidence>
<dbReference type="RefSeq" id="WP_179486910.1">
    <property type="nucleotide sequence ID" value="NZ_JACCCW010000001.1"/>
</dbReference>
<name>A0A7Y9TFR5_9BACT</name>
<keyword evidence="4" id="KW-1185">Reference proteome</keyword>
<dbReference type="EMBL" id="JACCCW010000001">
    <property type="protein sequence ID" value="NYF77920.1"/>
    <property type="molecule type" value="Genomic_DNA"/>
</dbReference>
<sequence>MLRGRRGRRSLAAALGLMAFALAGADGAEASSPRWITGPPYFTTVQTPVIWYVDQPAYFTDSGDLSASVNHAAADAMVAAAASVWNVPSARIVLQQGGELAEHVSGANVYLGSNGLVFPPDVQSTNYASVQIAVIYDSDGSVTDLLLGGGASNPNGCRQNAVTESVDSITPAGFIQHAVLILNGLCTGPDPEQQLQMQYQLERAFGRVLGLGWSQLNDNVFTGTPQPTFAQNLNWPIMHPIDVICGLYTYQCLQQPFKLRDDDVASITMLYPVTAGNVAAGKQLSTTRSSTLDGVILFPSLEGMAGVNVVLRRNALPQQVTDTWDDVSAVSGFDFQQIVGNPITPKPTSMAGSLGALTPVTSRGYLQDPEGYFIFPWIPLPSGETGQDILMHTEAINPLYTGEYSIGPYPASTVTPSGSSTAWRFNDITPGWSRFFQEIAQNTATTCSTPGDGTQTSPAAVPQGGWWTDLICGSNSNRWSFAHSAWTSLPIQANRSLTIEVTALDETGTATANKLRPVMGVWHATDATGSTPSVAAVVTAFNSVSTGMTTLAAQSSQADTFRIAISDERGVGRPDFSYQARILYADSVAPAISGAGAQVTITGVGFRSGNTVTIDGIAAKVTSWTSTTIVATVPFLKAVPVGTTVAVDVVVTDLSTQGTTVMSGAFQYVYTAPVYTLLLVSGPSGSLPITLPATEPFVVKVLDVDGVKPLTGVPVVFSATVGSVVWEACGTVVCTVVTDANGQASAPVTPSTVGAVTLQAAALGLTQSVSFQAVPLVRAVTMDPPLEYLAEGAIVSWSTTASFFQQGLAATGEAVVWTVPGSMTLSATQVFTDSQGSVQTMVSAGPLASGEQVAGSACAWGGVCGSFAAQGVDSSQFVVVLEGGAGQSVPATGSLLPLTIKVTNGVGDPVAGAALRIHQTVSQWTAPCPAQGRCPVAPTYEALTTAGTSDSNGMMTLTPLQISGAEVTDIVVTSGTQGFVSLSLQKHP</sequence>
<dbReference type="Gene3D" id="2.60.40.10">
    <property type="entry name" value="Immunoglobulins"/>
    <property type="match status" value="2"/>
</dbReference>
<dbReference type="SUPFAM" id="SSF81296">
    <property type="entry name" value="E set domains"/>
    <property type="match status" value="1"/>
</dbReference>
<reference evidence="3 4" key="1">
    <citation type="submission" date="2020-07" db="EMBL/GenBank/DDBJ databases">
        <title>Genomic Encyclopedia of Type Strains, Phase IV (KMG-V): Genome sequencing to study the core and pangenomes of soil and plant-associated prokaryotes.</title>
        <authorList>
            <person name="Whitman W."/>
        </authorList>
    </citation>
    <scope>NUCLEOTIDE SEQUENCE [LARGE SCALE GENOMIC DNA]</scope>
    <source>
        <strain evidence="3 4">X4EP2</strain>
    </source>
</reference>
<accession>A0A7Y9TFR5</accession>
<evidence type="ECO:0000259" key="2">
    <source>
        <dbReference type="Pfam" id="PF01833"/>
    </source>
</evidence>